<dbReference type="EMBL" id="BMUB01000002">
    <property type="protein sequence ID" value="GGU62973.1"/>
    <property type="molecule type" value="Genomic_DNA"/>
</dbReference>
<sequence>MGGQNEGATRPAGDPEAGARIRGRGHVVMDGQSRFPRQRTSSGDAYRSGTAQGPVNGTGTGTGTGVGMGTGTGTTLPGAPAPGCALHRRLHLTLDPADLVAVGAVRHRLRTALSHWGVPELSDTAELLTSELVTNALLHTAKGAVFDAALGSDSRLRVEVQDGTSRLPGRRRDPEAEYATSGRGLLLVEALADSWGVQLLGDGKVTWFELALP</sequence>
<protein>
    <recommendedName>
        <fullName evidence="3">Histidine kinase/HSP90-like ATPase domain-containing protein</fullName>
    </recommendedName>
</protein>
<comment type="caution">
    <text evidence="4">The sequence shown here is derived from an EMBL/GenBank/DDBJ whole genome shotgun (WGS) entry which is preliminary data.</text>
</comment>
<dbReference type="AlphaFoldDB" id="A0A8H9LPT8"/>
<dbReference type="Gene3D" id="3.30.565.10">
    <property type="entry name" value="Histidine kinase-like ATPase, C-terminal domain"/>
    <property type="match status" value="1"/>
</dbReference>
<dbReference type="CDD" id="cd16936">
    <property type="entry name" value="HATPase_RsbW-like"/>
    <property type="match status" value="1"/>
</dbReference>
<dbReference type="GO" id="GO:0004674">
    <property type="term" value="F:protein serine/threonine kinase activity"/>
    <property type="evidence" value="ECO:0007669"/>
    <property type="project" value="UniProtKB-KW"/>
</dbReference>
<keyword evidence="1" id="KW-0418">Kinase</keyword>
<feature type="domain" description="Histidine kinase/HSP90-like ATPase" evidence="3">
    <location>
        <begin position="96"/>
        <end position="207"/>
    </location>
</feature>
<dbReference type="SUPFAM" id="SSF55874">
    <property type="entry name" value="ATPase domain of HSP90 chaperone/DNA topoisomerase II/histidine kinase"/>
    <property type="match status" value="1"/>
</dbReference>
<proteinExistence type="predicted"/>
<dbReference type="InterPro" id="IPR003594">
    <property type="entry name" value="HATPase_dom"/>
</dbReference>
<dbReference type="InterPro" id="IPR050267">
    <property type="entry name" value="Anti-sigma-factor_SerPK"/>
</dbReference>
<accession>A0A8H9LPT8</accession>
<keyword evidence="1" id="KW-0808">Transferase</keyword>
<gene>
    <name evidence="4" type="ORF">GCM10010502_12330</name>
</gene>
<dbReference type="PANTHER" id="PTHR35526:SF3">
    <property type="entry name" value="ANTI-SIGMA-F FACTOR RSBW"/>
    <property type="match status" value="1"/>
</dbReference>
<name>A0A8H9LPT8_KITAU</name>
<dbReference type="InterPro" id="IPR036890">
    <property type="entry name" value="HATPase_C_sf"/>
</dbReference>
<evidence type="ECO:0000313" key="4">
    <source>
        <dbReference type="EMBL" id="GGU62973.1"/>
    </source>
</evidence>
<dbReference type="Pfam" id="PF13581">
    <property type="entry name" value="HATPase_c_2"/>
    <property type="match status" value="1"/>
</dbReference>
<keyword evidence="1" id="KW-0723">Serine/threonine-protein kinase</keyword>
<reference evidence="4 5" key="1">
    <citation type="journal article" date="2014" name="Int. J. Syst. Evol. Microbiol.">
        <title>Complete genome sequence of Corynebacterium casei LMG S-19264T (=DSM 44701T), isolated from a smear-ripened cheese.</title>
        <authorList>
            <consortium name="US DOE Joint Genome Institute (JGI-PGF)"/>
            <person name="Walter F."/>
            <person name="Albersmeier A."/>
            <person name="Kalinowski J."/>
            <person name="Ruckert C."/>
        </authorList>
    </citation>
    <scope>NUCLEOTIDE SEQUENCE [LARGE SCALE GENOMIC DNA]</scope>
    <source>
        <strain evidence="4 5">JCM 4434</strain>
    </source>
</reference>
<dbReference type="PANTHER" id="PTHR35526">
    <property type="entry name" value="ANTI-SIGMA-F FACTOR RSBW-RELATED"/>
    <property type="match status" value="1"/>
</dbReference>
<organism evidence="4 5">
    <name type="scientific">Kitasatospora aureofaciens</name>
    <name type="common">Streptomyces aureofaciens</name>
    <dbReference type="NCBI Taxonomy" id="1894"/>
    <lineage>
        <taxon>Bacteria</taxon>
        <taxon>Bacillati</taxon>
        <taxon>Actinomycetota</taxon>
        <taxon>Actinomycetes</taxon>
        <taxon>Kitasatosporales</taxon>
        <taxon>Streptomycetaceae</taxon>
        <taxon>Kitasatospora</taxon>
    </lineage>
</organism>
<evidence type="ECO:0000259" key="3">
    <source>
        <dbReference type="Pfam" id="PF13581"/>
    </source>
</evidence>
<evidence type="ECO:0000256" key="1">
    <source>
        <dbReference type="ARBA" id="ARBA00022527"/>
    </source>
</evidence>
<feature type="region of interest" description="Disordered" evidence="2">
    <location>
        <begin position="1"/>
        <end position="61"/>
    </location>
</feature>
<dbReference type="Proteomes" id="UP000610124">
    <property type="component" value="Unassembled WGS sequence"/>
</dbReference>
<evidence type="ECO:0000256" key="2">
    <source>
        <dbReference type="SAM" id="MobiDB-lite"/>
    </source>
</evidence>
<evidence type="ECO:0000313" key="5">
    <source>
        <dbReference type="Proteomes" id="UP000610124"/>
    </source>
</evidence>